<evidence type="ECO:0008006" key="3">
    <source>
        <dbReference type="Google" id="ProtNLM"/>
    </source>
</evidence>
<dbReference type="AlphaFoldDB" id="C7XPM5"/>
<accession>C7XPM5</accession>
<dbReference type="HOGENOM" id="CLU_112400_0_0_0"/>
<name>C7XPM5_FUSVC</name>
<protein>
    <recommendedName>
        <fullName evidence="3">dUTP diphosphatase</fullName>
    </recommendedName>
</protein>
<dbReference type="Gene3D" id="1.10.4010.10">
    <property type="entry name" value="Type II deoxyuridine triphosphatase"/>
    <property type="match status" value="1"/>
</dbReference>
<reference evidence="1 2" key="1">
    <citation type="submission" date="2013-08" db="EMBL/GenBank/DDBJ databases">
        <title>The Genome Sequence of Fusobacterium sp. 3_1_36A2.</title>
        <authorList>
            <consortium name="The Broad Institute Genome Sequencing Platform"/>
            <person name="Earl A."/>
            <person name="Ward D."/>
            <person name="Feldgarden M."/>
            <person name="Gevers D."/>
            <person name="Strauss J."/>
            <person name="White A."/>
            <person name="Allen-Vercoe E."/>
            <person name="Walker B."/>
            <person name="Young S.K."/>
            <person name="Zeng Q."/>
            <person name="Gargeya S."/>
            <person name="Fitzgerald M."/>
            <person name="Haas B."/>
            <person name="Abouelleil A."/>
            <person name="Alvarado L."/>
            <person name="Arachchi H.M."/>
            <person name="Berlin A.M."/>
            <person name="Chapman S.B."/>
            <person name="Goldberg J."/>
            <person name="Griggs A."/>
            <person name="Gujja S."/>
            <person name="Hansen M."/>
            <person name="Howarth C."/>
            <person name="Imamovic A."/>
            <person name="Larimer J."/>
            <person name="McCowen C."/>
            <person name="Montmayeur A."/>
            <person name="Murphy C."/>
            <person name="Neiman D."/>
            <person name="Pearson M."/>
            <person name="Priest M."/>
            <person name="Roberts A."/>
            <person name="Saif S."/>
            <person name="Shea T."/>
            <person name="Sisk P."/>
            <person name="Sykes S."/>
            <person name="Wortman J."/>
            <person name="Nusbaum C."/>
            <person name="Birren B."/>
        </authorList>
    </citation>
    <scope>NUCLEOTIDE SEQUENCE [LARGE SCALE GENOMIC DNA]</scope>
    <source>
        <strain evidence="1 2">3_1_36A2</strain>
    </source>
</reference>
<organism evidence="1 2">
    <name type="scientific">Fusobacterium vincentii 3_1_36A2</name>
    <dbReference type="NCBI Taxonomy" id="469604"/>
    <lineage>
        <taxon>Bacteria</taxon>
        <taxon>Fusobacteriati</taxon>
        <taxon>Fusobacteriota</taxon>
        <taxon>Fusobacteriia</taxon>
        <taxon>Fusobacteriales</taxon>
        <taxon>Fusobacteriaceae</taxon>
        <taxon>Fusobacterium</taxon>
    </lineage>
</organism>
<dbReference type="EMBL" id="CP003700">
    <property type="protein sequence ID" value="EEU32768.1"/>
    <property type="molecule type" value="Genomic_DNA"/>
</dbReference>
<dbReference type="Pfam" id="PF08761">
    <property type="entry name" value="dUTPase_2"/>
    <property type="match status" value="1"/>
</dbReference>
<evidence type="ECO:0000313" key="2">
    <source>
        <dbReference type="Proteomes" id="UP000016231"/>
    </source>
</evidence>
<dbReference type="RefSeq" id="WP_008799705.1">
    <property type="nucleotide sequence ID" value="NC_022196.1"/>
</dbReference>
<proteinExistence type="predicted"/>
<evidence type="ECO:0000313" key="1">
    <source>
        <dbReference type="EMBL" id="EEU32768.1"/>
    </source>
</evidence>
<dbReference type="SUPFAM" id="SSF101386">
    <property type="entry name" value="all-alpha NTP pyrophosphatases"/>
    <property type="match status" value="1"/>
</dbReference>
<sequence>MEFKRPETFEDILNLQKHLDGSIHSSRERTEEDIKTSMIAELIEFNEETKDSHKTWKAKPYNKAKELEELTDVYFFFAQLVNHRFKSYKTKRIEEDLQELERILEKKNNIILRDMELCYEMLLNYIIRNLIIGSNTYILELLKALTIHYGYTKDDILNCYWEKWQKNMKRIGKEWN</sequence>
<gene>
    <name evidence="1" type="ORF">HMPREF0946_00841</name>
</gene>
<dbReference type="OrthoDB" id="90697at2"/>
<dbReference type="InterPro" id="IPR014871">
    <property type="entry name" value="dUTPase/dCTP_pyrophosphatase"/>
</dbReference>
<dbReference type="KEGG" id="fnc:HMPREF0946_00841"/>
<dbReference type="Proteomes" id="UP000016231">
    <property type="component" value="Chromosome"/>
</dbReference>
<dbReference type="STRING" id="469604.HMPREF0946_00841"/>